<keyword evidence="2" id="KW-1185">Reference proteome</keyword>
<protein>
    <submittedName>
        <fullName evidence="1">Uncharacterized protein</fullName>
    </submittedName>
</protein>
<evidence type="ECO:0000313" key="1">
    <source>
        <dbReference type="EMBL" id="KAI4357239.1"/>
    </source>
</evidence>
<dbReference type="EMBL" id="CM039426">
    <property type="protein sequence ID" value="KAI4357239.1"/>
    <property type="molecule type" value="Genomic_DNA"/>
</dbReference>
<accession>A0ACB9Q856</accession>
<evidence type="ECO:0000313" key="2">
    <source>
        <dbReference type="Proteomes" id="UP000828941"/>
    </source>
</evidence>
<organism evidence="1 2">
    <name type="scientific">Bauhinia variegata</name>
    <name type="common">Purple orchid tree</name>
    <name type="synonym">Phanera variegata</name>
    <dbReference type="NCBI Taxonomy" id="167791"/>
    <lineage>
        <taxon>Eukaryota</taxon>
        <taxon>Viridiplantae</taxon>
        <taxon>Streptophyta</taxon>
        <taxon>Embryophyta</taxon>
        <taxon>Tracheophyta</taxon>
        <taxon>Spermatophyta</taxon>
        <taxon>Magnoliopsida</taxon>
        <taxon>eudicotyledons</taxon>
        <taxon>Gunneridae</taxon>
        <taxon>Pentapetalae</taxon>
        <taxon>rosids</taxon>
        <taxon>fabids</taxon>
        <taxon>Fabales</taxon>
        <taxon>Fabaceae</taxon>
        <taxon>Cercidoideae</taxon>
        <taxon>Cercideae</taxon>
        <taxon>Bauhiniinae</taxon>
        <taxon>Bauhinia</taxon>
    </lineage>
</organism>
<name>A0ACB9Q856_BAUVA</name>
<proteinExistence type="predicted"/>
<comment type="caution">
    <text evidence="1">The sequence shown here is derived from an EMBL/GenBank/DDBJ whole genome shotgun (WGS) entry which is preliminary data.</text>
</comment>
<sequence>MFKRINIIELEENMEDDKVNKKNSNRSSKVASFSKISSPSPIARNAQRESCELGLGVCIFKHFSSSVLKASLRRHHGKTKLPVSKKPKLGGSSQSANPKPPLRSQPDHPLLDFSSLVRTDNYGKLKKPFCG</sequence>
<reference evidence="1 2" key="1">
    <citation type="journal article" date="2022" name="DNA Res.">
        <title>Chromosomal-level genome assembly of the orchid tree Bauhinia variegata (Leguminosae; Cercidoideae) supports the allotetraploid origin hypothesis of Bauhinia.</title>
        <authorList>
            <person name="Zhong Y."/>
            <person name="Chen Y."/>
            <person name="Zheng D."/>
            <person name="Pang J."/>
            <person name="Liu Y."/>
            <person name="Luo S."/>
            <person name="Meng S."/>
            <person name="Qian L."/>
            <person name="Wei D."/>
            <person name="Dai S."/>
            <person name="Zhou R."/>
        </authorList>
    </citation>
    <scope>NUCLEOTIDE SEQUENCE [LARGE SCALE GENOMIC DNA]</scope>
    <source>
        <strain evidence="1">BV-YZ2020</strain>
    </source>
</reference>
<dbReference type="Proteomes" id="UP000828941">
    <property type="component" value="Chromosome 1"/>
</dbReference>
<gene>
    <name evidence="1" type="ORF">L6164_001199</name>
</gene>